<evidence type="ECO:0008006" key="3">
    <source>
        <dbReference type="Google" id="ProtNLM"/>
    </source>
</evidence>
<sequence>MTELPSGEVMISSRGVRDAPIRIADKELSGDLIELEMRDYDLILGMDWLSRHGATIDCRKRTVTFTPESGEAFIFEGIKVKSSLPLVTALKAQKMIRAGCQAYLASIVDKSRETTLKPENVHI</sequence>
<name>W1NUG0_AMBTC</name>
<dbReference type="EMBL" id="KI395397">
    <property type="protein sequence ID" value="ERM98294.1"/>
    <property type="molecule type" value="Genomic_DNA"/>
</dbReference>
<dbReference type="Gramene" id="ERM98294">
    <property type="protein sequence ID" value="ERM98294"/>
    <property type="gene ID" value="AMTR_s00876p00009460"/>
</dbReference>
<organism evidence="1 2">
    <name type="scientific">Amborella trichopoda</name>
    <dbReference type="NCBI Taxonomy" id="13333"/>
    <lineage>
        <taxon>Eukaryota</taxon>
        <taxon>Viridiplantae</taxon>
        <taxon>Streptophyta</taxon>
        <taxon>Embryophyta</taxon>
        <taxon>Tracheophyta</taxon>
        <taxon>Spermatophyta</taxon>
        <taxon>Magnoliopsida</taxon>
        <taxon>Amborellales</taxon>
        <taxon>Amborellaceae</taxon>
        <taxon>Amborella</taxon>
    </lineage>
</organism>
<dbReference type="Gene3D" id="2.40.70.10">
    <property type="entry name" value="Acid Proteases"/>
    <property type="match status" value="1"/>
</dbReference>
<dbReference type="eggNOG" id="KOG0017">
    <property type="taxonomic scope" value="Eukaryota"/>
</dbReference>
<dbReference type="OMA" id="HGATIDC"/>
<accession>W1NUG0</accession>
<reference evidence="2" key="1">
    <citation type="journal article" date="2013" name="Science">
        <title>The Amborella genome and the evolution of flowering plants.</title>
        <authorList>
            <consortium name="Amborella Genome Project"/>
        </authorList>
    </citation>
    <scope>NUCLEOTIDE SEQUENCE [LARGE SCALE GENOMIC DNA]</scope>
</reference>
<dbReference type="AlphaFoldDB" id="W1NUG0"/>
<proteinExistence type="predicted"/>
<keyword evidence="2" id="KW-1185">Reference proteome</keyword>
<evidence type="ECO:0000313" key="2">
    <source>
        <dbReference type="Proteomes" id="UP000017836"/>
    </source>
</evidence>
<feature type="non-terminal residue" evidence="1">
    <location>
        <position position="123"/>
    </location>
</feature>
<dbReference type="Proteomes" id="UP000017836">
    <property type="component" value="Unassembled WGS sequence"/>
</dbReference>
<protein>
    <recommendedName>
        <fullName evidence="3">Reverse transcriptase domain-containing protein</fullName>
    </recommendedName>
</protein>
<dbReference type="CDD" id="cd00303">
    <property type="entry name" value="retropepsin_like"/>
    <property type="match status" value="1"/>
</dbReference>
<dbReference type="Pfam" id="PF08284">
    <property type="entry name" value="RVP_2"/>
    <property type="match status" value="1"/>
</dbReference>
<dbReference type="InterPro" id="IPR021109">
    <property type="entry name" value="Peptidase_aspartic_dom_sf"/>
</dbReference>
<dbReference type="HOGENOM" id="CLU_2021145_0_0_1"/>
<evidence type="ECO:0000313" key="1">
    <source>
        <dbReference type="EMBL" id="ERM98294.1"/>
    </source>
</evidence>
<gene>
    <name evidence="1" type="ORF">AMTR_s00876p00009460</name>
</gene>